<proteinExistence type="inferred from homology"/>
<dbReference type="InterPro" id="IPR001238">
    <property type="entry name" value="DNA-binding_RecF"/>
</dbReference>
<gene>
    <name evidence="9 12" type="primary">recF</name>
    <name evidence="12" type="ORF">PQU92_06540</name>
</gene>
<accession>A0ABT5HTX3</accession>
<keyword evidence="9 10" id="KW-0742">SOS response</keyword>
<dbReference type="HAMAP" id="MF_00365">
    <property type="entry name" value="RecF"/>
    <property type="match status" value="1"/>
</dbReference>
<evidence type="ECO:0000259" key="11">
    <source>
        <dbReference type="Pfam" id="PF02463"/>
    </source>
</evidence>
<evidence type="ECO:0000256" key="9">
    <source>
        <dbReference type="HAMAP-Rule" id="MF_00365"/>
    </source>
</evidence>
<comment type="caution">
    <text evidence="12">The sequence shown here is derived from an EMBL/GenBank/DDBJ whole genome shotgun (WGS) entry which is preliminary data.</text>
</comment>
<evidence type="ECO:0000256" key="5">
    <source>
        <dbReference type="ARBA" id="ARBA00022705"/>
    </source>
</evidence>
<keyword evidence="5 9" id="KW-0235">DNA replication</keyword>
<dbReference type="Proteomes" id="UP001214854">
    <property type="component" value="Unassembled WGS sequence"/>
</dbReference>
<dbReference type="PANTHER" id="PTHR32182">
    <property type="entry name" value="DNA REPLICATION AND REPAIR PROTEIN RECF"/>
    <property type="match status" value="1"/>
</dbReference>
<dbReference type="Gene3D" id="1.20.1050.90">
    <property type="entry name" value="RecF/RecN/SMC, N-terminal domain"/>
    <property type="match status" value="1"/>
</dbReference>
<keyword evidence="8 9" id="KW-0238">DNA-binding</keyword>
<evidence type="ECO:0000313" key="12">
    <source>
        <dbReference type="EMBL" id="MDC7682926.1"/>
    </source>
</evidence>
<name>A0ABT5HTX3_9CAUL</name>
<evidence type="ECO:0000256" key="4">
    <source>
        <dbReference type="ARBA" id="ARBA00022490"/>
    </source>
</evidence>
<dbReference type="NCBIfam" id="TIGR00611">
    <property type="entry name" value="recf"/>
    <property type="match status" value="1"/>
</dbReference>
<feature type="domain" description="RecF/RecN/SMC N-terminal" evidence="11">
    <location>
        <begin position="5"/>
        <end position="356"/>
    </location>
</feature>
<evidence type="ECO:0000256" key="10">
    <source>
        <dbReference type="RuleBase" id="RU000578"/>
    </source>
</evidence>
<sequence>MKTRLHTLSLTEFRGYERLDVDLEGRSLYLFGANGAGKTNFLEAISVLNPGRGLRNASVGDLGRRLPHETKGRAWGVSAILKTEDEEVRLGTGSDPRNLDKRAVRIDQQTVVAGRLLDHLRLVWLTPAQDRIFLEARAERLRFFDRLVFAADPHHASTVAAYEKALRERLKLLTQGPADAVWLDALEERLANAGVGMIVARRLALEALQAEIESHQGAFPKADLGLTGEEQSGAVAVYDHRALNGWLRDGFARARARDSAAGRSLFGPHRTDLSVFHRDKDRQAADCSTGEQKALVLNMILAQGARLSRVKMAPNPVVLLDEVAAHLDPIRRGALFDETDHLGLQTLFTGTDENLFDGLKGRALGVRVEGGQWTEFRN</sequence>
<protein>
    <recommendedName>
        <fullName evidence="3 9">DNA replication and repair protein RecF</fullName>
    </recommendedName>
</protein>
<dbReference type="PANTHER" id="PTHR32182:SF0">
    <property type="entry name" value="DNA REPLICATION AND REPAIR PROTEIN RECF"/>
    <property type="match status" value="1"/>
</dbReference>
<dbReference type="Gene3D" id="3.40.50.300">
    <property type="entry name" value="P-loop containing nucleotide triphosphate hydrolases"/>
    <property type="match status" value="1"/>
</dbReference>
<keyword evidence="7 9" id="KW-0067">ATP-binding</keyword>
<evidence type="ECO:0000256" key="3">
    <source>
        <dbReference type="ARBA" id="ARBA00020170"/>
    </source>
</evidence>
<dbReference type="InterPro" id="IPR027417">
    <property type="entry name" value="P-loop_NTPase"/>
</dbReference>
<keyword evidence="4 9" id="KW-0963">Cytoplasm</keyword>
<feature type="binding site" evidence="9">
    <location>
        <begin position="32"/>
        <end position="39"/>
    </location>
    <ligand>
        <name>ATP</name>
        <dbReference type="ChEBI" id="CHEBI:30616"/>
    </ligand>
</feature>
<comment type="similarity">
    <text evidence="2 9 10">Belongs to the RecF family.</text>
</comment>
<dbReference type="InterPro" id="IPR018078">
    <property type="entry name" value="DNA-binding_RecF_CS"/>
</dbReference>
<organism evidence="12 13">
    <name type="scientific">Asticcacaulis aquaticus</name>
    <dbReference type="NCBI Taxonomy" id="2984212"/>
    <lineage>
        <taxon>Bacteria</taxon>
        <taxon>Pseudomonadati</taxon>
        <taxon>Pseudomonadota</taxon>
        <taxon>Alphaproteobacteria</taxon>
        <taxon>Caulobacterales</taxon>
        <taxon>Caulobacteraceae</taxon>
        <taxon>Asticcacaulis</taxon>
    </lineage>
</organism>
<keyword evidence="13" id="KW-1185">Reference proteome</keyword>
<dbReference type="InterPro" id="IPR003395">
    <property type="entry name" value="RecF/RecN/SMC_N"/>
</dbReference>
<dbReference type="Pfam" id="PF02463">
    <property type="entry name" value="SMC_N"/>
    <property type="match status" value="1"/>
</dbReference>
<evidence type="ECO:0000256" key="7">
    <source>
        <dbReference type="ARBA" id="ARBA00022840"/>
    </source>
</evidence>
<evidence type="ECO:0000256" key="2">
    <source>
        <dbReference type="ARBA" id="ARBA00008016"/>
    </source>
</evidence>
<dbReference type="RefSeq" id="WP_272747412.1">
    <property type="nucleotide sequence ID" value="NZ_JAQQKX010000004.1"/>
</dbReference>
<dbReference type="InterPro" id="IPR042174">
    <property type="entry name" value="RecF_2"/>
</dbReference>
<comment type="subcellular location">
    <subcellularLocation>
        <location evidence="1 9 10">Cytoplasm</location>
    </subcellularLocation>
</comment>
<evidence type="ECO:0000313" key="13">
    <source>
        <dbReference type="Proteomes" id="UP001214854"/>
    </source>
</evidence>
<evidence type="ECO:0000256" key="8">
    <source>
        <dbReference type="ARBA" id="ARBA00023125"/>
    </source>
</evidence>
<dbReference type="SUPFAM" id="SSF52540">
    <property type="entry name" value="P-loop containing nucleoside triphosphate hydrolases"/>
    <property type="match status" value="1"/>
</dbReference>
<evidence type="ECO:0000256" key="6">
    <source>
        <dbReference type="ARBA" id="ARBA00022741"/>
    </source>
</evidence>
<evidence type="ECO:0000256" key="1">
    <source>
        <dbReference type="ARBA" id="ARBA00004496"/>
    </source>
</evidence>
<dbReference type="EMBL" id="JAQQKX010000004">
    <property type="protein sequence ID" value="MDC7682926.1"/>
    <property type="molecule type" value="Genomic_DNA"/>
</dbReference>
<comment type="function">
    <text evidence="9 10">The RecF protein is involved in DNA metabolism; it is required for DNA replication and normal SOS inducibility. RecF binds preferentially to single-stranded, linear DNA. It also seems to bind ATP.</text>
</comment>
<dbReference type="PROSITE" id="PS00618">
    <property type="entry name" value="RECF_2"/>
    <property type="match status" value="1"/>
</dbReference>
<keyword evidence="6 9" id="KW-0547">Nucleotide-binding</keyword>
<keyword evidence="9 10" id="KW-0234">DNA repair</keyword>
<reference evidence="12 13" key="1">
    <citation type="submission" date="2023-01" db="EMBL/GenBank/DDBJ databases">
        <title>Novel species of the genus Asticcacaulis isolated from rivers.</title>
        <authorList>
            <person name="Lu H."/>
        </authorList>
    </citation>
    <scope>NUCLEOTIDE SEQUENCE [LARGE SCALE GENOMIC DNA]</scope>
    <source>
        <strain evidence="12 13">BYS171W</strain>
    </source>
</reference>
<keyword evidence="9 10" id="KW-0227">DNA damage</keyword>